<dbReference type="GO" id="GO:0030288">
    <property type="term" value="C:outer membrane-bounded periplasmic space"/>
    <property type="evidence" value="ECO:0007669"/>
    <property type="project" value="TreeGrafter"/>
</dbReference>
<evidence type="ECO:0000313" key="20">
    <source>
        <dbReference type="EMBL" id="EEW06399.1"/>
    </source>
</evidence>
<comment type="caution">
    <text evidence="20">The sequence shown here is derived from an EMBL/GenBank/DDBJ whole genome shotgun (WGS) entry which is preliminary data.</text>
</comment>
<keyword evidence="10 17" id="KW-0378">Hydrolase</keyword>
<accession>D2YFJ5</accession>
<evidence type="ECO:0000256" key="10">
    <source>
        <dbReference type="ARBA" id="ARBA00022801"/>
    </source>
</evidence>
<dbReference type="SUPFAM" id="SSF56300">
    <property type="entry name" value="Metallo-dependent phosphatases"/>
    <property type="match status" value="1"/>
</dbReference>
<dbReference type="EMBL" id="ACYU01000119">
    <property type="protein sequence ID" value="EEW06399.1"/>
    <property type="molecule type" value="Genomic_DNA"/>
</dbReference>
<sequence length="575" mass="63338">MRHASALNDTSSSGFHQFKGVTMKQGLILKSVLSAAIIASLAGCATQPANQWEADKTYKLTILHTNDHHGRFWQNQYGEYGMAARKTLIDQLRADIEAQGGSVLLLSGGDINTGVPESDLQDAEPDFKGMSKIGYDAMALGNHEFDNPLEVLFKQKEWANFPMLSANIYDKATGKRLFAPYHIFEKQGIKIAVIGLTTEDTAKIGNPEYIGGIDFRDPKEEAKKVIAELKKNEKPDLFIAVTHMGHYQNGEHGVNAPGDVALARYLPEGELDMIVGGHSQEPVCMEGPNLVKKNFKPGDECKPDMQNGTYIVQAYEWGKYVGRADYEFRNGELNMVSYDLIPVNLKKKVEVNGESQRVFATSEIKEDAAMLDFLRPYQEKGQEQLNIKIAQSNGKLEGDRNVVRFEQTNLGRMIAMAHMQRAKADFAVMNSGGVRDSIQAGDITYKDVLKVQPFGNILTYVDMTGQEVLDYLNVVATKPVDSGAYAQFAGIAMTVADGKVSNVMIGGKQLRLDATYRFTVPSFNAAGGDGYPKISEHPGYVNTGFVDAEVLKDFLEASSPIDVNRFAPAGEIVYR</sequence>
<dbReference type="InterPro" id="IPR029052">
    <property type="entry name" value="Metallo-depent_PP-like"/>
</dbReference>
<evidence type="ECO:0000256" key="12">
    <source>
        <dbReference type="ARBA" id="ARBA00023139"/>
    </source>
</evidence>
<dbReference type="GO" id="GO:0008768">
    <property type="term" value="F:UDP-sugar diphosphatase activity"/>
    <property type="evidence" value="ECO:0007669"/>
    <property type="project" value="TreeGrafter"/>
</dbReference>
<feature type="domain" description="Calcineurin-like phosphoesterase" evidence="18">
    <location>
        <begin position="61"/>
        <end position="280"/>
    </location>
</feature>
<dbReference type="PROSITE" id="PS00786">
    <property type="entry name" value="5_NUCLEOTIDASE_2"/>
    <property type="match status" value="1"/>
</dbReference>
<keyword evidence="9 17" id="KW-0547">Nucleotide-binding</keyword>
<dbReference type="Gene3D" id="3.60.21.10">
    <property type="match status" value="1"/>
</dbReference>
<organism evidence="20 21">
    <name type="scientific">Vibrio mimicus VM603</name>
    <dbReference type="NCBI Taxonomy" id="671074"/>
    <lineage>
        <taxon>Bacteria</taxon>
        <taxon>Pseudomonadati</taxon>
        <taxon>Pseudomonadota</taxon>
        <taxon>Gammaproteobacteria</taxon>
        <taxon>Vibrionales</taxon>
        <taxon>Vibrionaceae</taxon>
        <taxon>Vibrio</taxon>
    </lineage>
</organism>
<dbReference type="GO" id="GO:0009279">
    <property type="term" value="C:cell outer membrane"/>
    <property type="evidence" value="ECO:0007669"/>
    <property type="project" value="UniProtKB-SubCell"/>
</dbReference>
<keyword evidence="7" id="KW-0479">Metal-binding</keyword>
<name>D2YFJ5_VIBMI</name>
<evidence type="ECO:0000256" key="5">
    <source>
        <dbReference type="ARBA" id="ARBA00006654"/>
    </source>
</evidence>
<dbReference type="Pfam" id="PF02872">
    <property type="entry name" value="5_nucleotid_C"/>
    <property type="match status" value="1"/>
</dbReference>
<evidence type="ECO:0000256" key="6">
    <source>
        <dbReference type="ARBA" id="ARBA00012643"/>
    </source>
</evidence>
<comment type="subcellular location">
    <subcellularLocation>
        <location evidence="4">Cell outer membrane</location>
        <topology evidence="4">Lipid-anchor</topology>
    </subcellularLocation>
</comment>
<evidence type="ECO:0000256" key="9">
    <source>
        <dbReference type="ARBA" id="ARBA00022741"/>
    </source>
</evidence>
<dbReference type="InterPro" id="IPR006179">
    <property type="entry name" value="5_nucleotidase/apyrase"/>
</dbReference>
<dbReference type="Proteomes" id="UP000004827">
    <property type="component" value="Unassembled WGS sequence"/>
</dbReference>
<feature type="domain" description="5'-Nucleotidase C-terminal" evidence="19">
    <location>
        <begin position="389"/>
        <end position="534"/>
    </location>
</feature>
<dbReference type="InterPro" id="IPR008334">
    <property type="entry name" value="5'-Nucleotdase_C"/>
</dbReference>
<keyword evidence="11" id="KW-0472">Membrane</keyword>
<evidence type="ECO:0000256" key="11">
    <source>
        <dbReference type="ARBA" id="ARBA00023136"/>
    </source>
</evidence>
<evidence type="ECO:0000256" key="1">
    <source>
        <dbReference type="ARBA" id="ARBA00000815"/>
    </source>
</evidence>
<dbReference type="SUPFAM" id="SSF55816">
    <property type="entry name" value="5'-nucleotidase (syn. UDP-sugar hydrolase), C-terminal domain"/>
    <property type="match status" value="1"/>
</dbReference>
<dbReference type="FunFam" id="3.90.780.10:FF:000003">
    <property type="entry name" value="Protein UshA"/>
    <property type="match status" value="1"/>
</dbReference>
<evidence type="ECO:0000256" key="3">
    <source>
        <dbReference type="ARBA" id="ARBA00001946"/>
    </source>
</evidence>
<keyword evidence="12" id="KW-0564">Palmitate</keyword>
<evidence type="ECO:0000256" key="15">
    <source>
        <dbReference type="ARBA" id="ARBA00056864"/>
    </source>
</evidence>
<evidence type="ECO:0000259" key="18">
    <source>
        <dbReference type="Pfam" id="PF00149"/>
    </source>
</evidence>
<evidence type="ECO:0000313" key="21">
    <source>
        <dbReference type="Proteomes" id="UP000004827"/>
    </source>
</evidence>
<evidence type="ECO:0000256" key="14">
    <source>
        <dbReference type="ARBA" id="ARBA00023288"/>
    </source>
</evidence>
<dbReference type="PROSITE" id="PS00785">
    <property type="entry name" value="5_NUCLEOTIDASE_1"/>
    <property type="match status" value="1"/>
</dbReference>
<comment type="cofactor">
    <cofactor evidence="2">
        <name>chloride</name>
        <dbReference type="ChEBI" id="CHEBI:17996"/>
    </cofactor>
</comment>
<comment type="cofactor">
    <cofactor evidence="3">
        <name>Mg(2+)</name>
        <dbReference type="ChEBI" id="CHEBI:18420"/>
    </cofactor>
</comment>
<evidence type="ECO:0000256" key="2">
    <source>
        <dbReference type="ARBA" id="ARBA00001923"/>
    </source>
</evidence>
<dbReference type="FunFam" id="3.60.21.10:FF:000025">
    <property type="entry name" value="Protein UshA"/>
    <property type="match status" value="1"/>
</dbReference>
<keyword evidence="14" id="KW-0449">Lipoprotein</keyword>
<dbReference type="InterPro" id="IPR006146">
    <property type="entry name" value="5'-Nucleotdase_CS"/>
</dbReference>
<protein>
    <recommendedName>
        <fullName evidence="16">5'-nucleotidase</fullName>
        <ecNumber evidence="6">3.1.3.5</ecNumber>
    </recommendedName>
</protein>
<dbReference type="NCBIfam" id="NF007109">
    <property type="entry name" value="PRK09558.1"/>
    <property type="match status" value="1"/>
</dbReference>
<dbReference type="GO" id="GO:0009166">
    <property type="term" value="P:nucleotide catabolic process"/>
    <property type="evidence" value="ECO:0007669"/>
    <property type="project" value="InterPro"/>
</dbReference>
<gene>
    <name evidence="20" type="primary">nutA</name>
    <name evidence="20" type="ORF">VMB_22920</name>
</gene>
<evidence type="ECO:0000256" key="16">
    <source>
        <dbReference type="ARBA" id="ARBA00073952"/>
    </source>
</evidence>
<dbReference type="InterPro" id="IPR004843">
    <property type="entry name" value="Calcineurin-like_PHP"/>
</dbReference>
<dbReference type="Gene3D" id="3.90.780.10">
    <property type="entry name" value="5'-Nucleotidase, C-terminal domain"/>
    <property type="match status" value="1"/>
</dbReference>
<dbReference type="AlphaFoldDB" id="D2YFJ5"/>
<evidence type="ECO:0000259" key="19">
    <source>
        <dbReference type="Pfam" id="PF02872"/>
    </source>
</evidence>
<evidence type="ECO:0000256" key="4">
    <source>
        <dbReference type="ARBA" id="ARBA00004459"/>
    </source>
</evidence>
<dbReference type="InterPro" id="IPR036907">
    <property type="entry name" value="5'-Nucleotdase_C_sf"/>
</dbReference>
<dbReference type="PANTHER" id="PTHR11575">
    <property type="entry name" value="5'-NUCLEOTIDASE-RELATED"/>
    <property type="match status" value="1"/>
</dbReference>
<keyword evidence="8" id="KW-0732">Signal</keyword>
<dbReference type="EC" id="3.1.3.5" evidence="6"/>
<comment type="catalytic activity">
    <reaction evidence="1">
        <text>a ribonucleoside 5'-phosphate + H2O = a ribonucleoside + phosphate</text>
        <dbReference type="Rhea" id="RHEA:12484"/>
        <dbReference type="ChEBI" id="CHEBI:15377"/>
        <dbReference type="ChEBI" id="CHEBI:18254"/>
        <dbReference type="ChEBI" id="CHEBI:43474"/>
        <dbReference type="ChEBI" id="CHEBI:58043"/>
        <dbReference type="EC" id="3.1.3.5"/>
    </reaction>
</comment>
<comment type="function">
    <text evidence="15">Degradation of extracellular 5'-nucleotides for nutritional needs.</text>
</comment>
<reference evidence="20 21" key="1">
    <citation type="journal article" date="2009" name="BMC Evol. Biol.">
        <title>Genomic taxonomy of Vibrios.</title>
        <authorList>
            <person name="Thompson C.C."/>
            <person name="Vicente A.C."/>
            <person name="Souza R.C."/>
            <person name="Vasconcelos A.T."/>
            <person name="Vesth T."/>
            <person name="Alves N.Jr."/>
            <person name="Ussery D.W."/>
            <person name="Iida T."/>
            <person name="Thompson F.L."/>
        </authorList>
    </citation>
    <scope>NUCLEOTIDE SEQUENCE [LARGE SCALE GENOMIC DNA]</scope>
    <source>
        <strain evidence="20 21">VM603</strain>
    </source>
</reference>
<evidence type="ECO:0000256" key="8">
    <source>
        <dbReference type="ARBA" id="ARBA00022729"/>
    </source>
</evidence>
<dbReference type="GO" id="GO:0046872">
    <property type="term" value="F:metal ion binding"/>
    <property type="evidence" value="ECO:0007669"/>
    <property type="project" value="UniProtKB-KW"/>
</dbReference>
<proteinExistence type="inferred from homology"/>
<dbReference type="GO" id="GO:0008253">
    <property type="term" value="F:5'-nucleotidase activity"/>
    <property type="evidence" value="ECO:0007669"/>
    <property type="project" value="UniProtKB-EC"/>
</dbReference>
<keyword evidence="13" id="KW-0998">Cell outer membrane</keyword>
<evidence type="ECO:0000256" key="7">
    <source>
        <dbReference type="ARBA" id="ARBA00022723"/>
    </source>
</evidence>
<dbReference type="GO" id="GO:0000166">
    <property type="term" value="F:nucleotide binding"/>
    <property type="evidence" value="ECO:0007669"/>
    <property type="project" value="UniProtKB-KW"/>
</dbReference>
<evidence type="ECO:0000256" key="17">
    <source>
        <dbReference type="RuleBase" id="RU362119"/>
    </source>
</evidence>
<evidence type="ECO:0000256" key="13">
    <source>
        <dbReference type="ARBA" id="ARBA00023237"/>
    </source>
</evidence>
<comment type="similarity">
    <text evidence="5 17">Belongs to the 5'-nucleotidase family.</text>
</comment>
<dbReference type="PRINTS" id="PR01607">
    <property type="entry name" value="APYRASEFAMLY"/>
</dbReference>
<dbReference type="Pfam" id="PF00149">
    <property type="entry name" value="Metallophos"/>
    <property type="match status" value="1"/>
</dbReference>
<dbReference type="PANTHER" id="PTHR11575:SF46">
    <property type="entry name" value="PROTEIN USHA"/>
    <property type="match status" value="1"/>
</dbReference>